<evidence type="ECO:0000256" key="4">
    <source>
        <dbReference type="ARBA" id="ARBA00023002"/>
    </source>
</evidence>
<evidence type="ECO:0000313" key="6">
    <source>
        <dbReference type="EMBL" id="RDX61569.1"/>
    </source>
</evidence>
<dbReference type="GO" id="GO:0004601">
    <property type="term" value="F:peroxidase activity"/>
    <property type="evidence" value="ECO:0007669"/>
    <property type="project" value="InterPro"/>
</dbReference>
<dbReference type="OrthoDB" id="823504at2759"/>
<evidence type="ECO:0000256" key="3">
    <source>
        <dbReference type="ARBA" id="ARBA00022964"/>
    </source>
</evidence>
<organism evidence="6 7">
    <name type="scientific">Mucuna pruriens</name>
    <name type="common">Velvet bean</name>
    <name type="synonym">Dolichos pruriens</name>
    <dbReference type="NCBI Taxonomy" id="157652"/>
    <lineage>
        <taxon>Eukaryota</taxon>
        <taxon>Viridiplantae</taxon>
        <taxon>Streptophyta</taxon>
        <taxon>Embryophyta</taxon>
        <taxon>Tracheophyta</taxon>
        <taxon>Spermatophyta</taxon>
        <taxon>Magnoliopsida</taxon>
        <taxon>eudicotyledons</taxon>
        <taxon>Gunneridae</taxon>
        <taxon>Pentapetalae</taxon>
        <taxon>rosids</taxon>
        <taxon>fabids</taxon>
        <taxon>Fabales</taxon>
        <taxon>Fabaceae</taxon>
        <taxon>Papilionoideae</taxon>
        <taxon>50 kb inversion clade</taxon>
        <taxon>NPAAA clade</taxon>
        <taxon>indigoferoid/millettioid clade</taxon>
        <taxon>Phaseoleae</taxon>
        <taxon>Mucuna</taxon>
    </lineage>
</organism>
<dbReference type="SUPFAM" id="SSF48113">
    <property type="entry name" value="Heme-dependent peroxidases"/>
    <property type="match status" value="1"/>
</dbReference>
<evidence type="ECO:0000256" key="5">
    <source>
        <dbReference type="ARBA" id="ARBA00023004"/>
    </source>
</evidence>
<keyword evidence="5" id="KW-0408">Iron</keyword>
<dbReference type="GO" id="GO:0046872">
    <property type="term" value="F:metal ion binding"/>
    <property type="evidence" value="ECO:0007669"/>
    <property type="project" value="UniProtKB-KW"/>
</dbReference>
<dbReference type="InterPro" id="IPR050783">
    <property type="entry name" value="Oxylipin_biosynth_metab"/>
</dbReference>
<proteinExistence type="predicted"/>
<evidence type="ECO:0000256" key="2">
    <source>
        <dbReference type="ARBA" id="ARBA00022821"/>
    </source>
</evidence>
<dbReference type="STRING" id="157652.A0A371E6B9"/>
<dbReference type="Gene3D" id="1.10.640.10">
    <property type="entry name" value="Haem peroxidase domain superfamily, animal type"/>
    <property type="match status" value="1"/>
</dbReference>
<keyword evidence="7" id="KW-1185">Reference proteome</keyword>
<reference evidence="6" key="1">
    <citation type="submission" date="2018-05" db="EMBL/GenBank/DDBJ databases">
        <title>Draft genome of Mucuna pruriens seed.</title>
        <authorList>
            <person name="Nnadi N.E."/>
            <person name="Vos R."/>
            <person name="Hasami M.H."/>
            <person name="Devisetty U.K."/>
            <person name="Aguiy J.C."/>
        </authorList>
    </citation>
    <scope>NUCLEOTIDE SEQUENCE [LARGE SCALE GENOMIC DNA]</scope>
    <source>
        <strain evidence="6">JCA_2017</strain>
    </source>
</reference>
<evidence type="ECO:0000256" key="1">
    <source>
        <dbReference type="ARBA" id="ARBA00022723"/>
    </source>
</evidence>
<evidence type="ECO:0000313" key="7">
    <source>
        <dbReference type="Proteomes" id="UP000257109"/>
    </source>
</evidence>
<dbReference type="InterPro" id="IPR010255">
    <property type="entry name" value="Haem_peroxidase_sf"/>
</dbReference>
<dbReference type="InterPro" id="IPR037120">
    <property type="entry name" value="Haem_peroxidase_sf_animal"/>
</dbReference>
<dbReference type="GO" id="GO:0016702">
    <property type="term" value="F:oxidoreductase activity, acting on single donors with incorporation of molecular oxygen, incorporation of two atoms of oxygen"/>
    <property type="evidence" value="ECO:0007669"/>
    <property type="project" value="TreeGrafter"/>
</dbReference>
<dbReference type="PANTHER" id="PTHR11903">
    <property type="entry name" value="PROSTAGLANDIN G/H SYNTHASE"/>
    <property type="match status" value="1"/>
</dbReference>
<dbReference type="EMBL" id="QJKJ01016061">
    <property type="protein sequence ID" value="RDX61569.1"/>
    <property type="molecule type" value="Genomic_DNA"/>
</dbReference>
<gene>
    <name evidence="6" type="primary">DOX1</name>
    <name evidence="6" type="ORF">CR513_60189</name>
</gene>
<dbReference type="GO" id="GO:0006631">
    <property type="term" value="P:fatty acid metabolic process"/>
    <property type="evidence" value="ECO:0007669"/>
    <property type="project" value="UniProtKB-ARBA"/>
</dbReference>
<protein>
    <submittedName>
        <fullName evidence="6">Alpha-dioxygenase 1</fullName>
    </submittedName>
</protein>
<dbReference type="GO" id="GO:0020037">
    <property type="term" value="F:heme binding"/>
    <property type="evidence" value="ECO:0007669"/>
    <property type="project" value="InterPro"/>
</dbReference>
<dbReference type="AlphaFoldDB" id="A0A371E6B9"/>
<keyword evidence="3" id="KW-0223">Dioxygenase</keyword>
<dbReference type="PROSITE" id="PS50292">
    <property type="entry name" value="PEROXIDASE_3"/>
    <property type="match status" value="1"/>
</dbReference>
<accession>A0A371E6B9</accession>
<dbReference type="GO" id="GO:0006952">
    <property type="term" value="P:defense response"/>
    <property type="evidence" value="ECO:0007669"/>
    <property type="project" value="UniProtKB-KW"/>
</dbReference>
<sequence length="182" mass="21016">MWSVVTDSIRTLAARLLHQFIHKDFHEAVAKMTIIDAFLFIIVHSIDKLGIWPRLPVILGLTYLVIRRHLHEEYNLFNVGTTPTGIRFNPSDFPFRTADGKYNDPFNELAGSQGTFFGRNVLPVDQKQKLLKPDPMVVATKLLARRTYKDTGKQFNVIAASWIQFMIHDWIDHLEDTKQVLN</sequence>
<dbReference type="InterPro" id="IPR019791">
    <property type="entry name" value="Haem_peroxidase_animal"/>
</dbReference>
<dbReference type="PANTHER" id="PTHR11903:SF11">
    <property type="entry name" value="ALPHA-DIOXYGENASE 1"/>
    <property type="match status" value="1"/>
</dbReference>
<dbReference type="Proteomes" id="UP000257109">
    <property type="component" value="Unassembled WGS sequence"/>
</dbReference>
<feature type="non-terminal residue" evidence="6">
    <location>
        <position position="1"/>
    </location>
</feature>
<keyword evidence="2" id="KW-0611">Plant defense</keyword>
<keyword evidence="1" id="KW-0479">Metal-binding</keyword>
<comment type="caution">
    <text evidence="6">The sequence shown here is derived from an EMBL/GenBank/DDBJ whole genome shotgun (WGS) entry which is preliminary data.</text>
</comment>
<dbReference type="GO" id="GO:0006979">
    <property type="term" value="P:response to oxidative stress"/>
    <property type="evidence" value="ECO:0007669"/>
    <property type="project" value="InterPro"/>
</dbReference>
<dbReference type="Pfam" id="PF03098">
    <property type="entry name" value="An_peroxidase"/>
    <property type="match status" value="1"/>
</dbReference>
<keyword evidence="4" id="KW-0560">Oxidoreductase</keyword>
<name>A0A371E6B9_MUCPR</name>